<evidence type="ECO:0000256" key="9">
    <source>
        <dbReference type="ARBA" id="ARBA00066573"/>
    </source>
</evidence>
<evidence type="ECO:0000259" key="11">
    <source>
        <dbReference type="PROSITE" id="PS50004"/>
    </source>
</evidence>
<dbReference type="GO" id="GO:0008732">
    <property type="term" value="F:L-allo-threonine aldolase activity"/>
    <property type="evidence" value="ECO:0007669"/>
    <property type="project" value="TreeGrafter"/>
</dbReference>
<dbReference type="InterPro" id="IPR000008">
    <property type="entry name" value="C2_dom"/>
</dbReference>
<evidence type="ECO:0000256" key="2">
    <source>
        <dbReference type="ARBA" id="ARBA00006966"/>
    </source>
</evidence>
<dbReference type="FunFam" id="3.40.640.10:FF:000063">
    <property type="entry name" value="probable low-specificity L-threonine aldolase 1"/>
    <property type="match status" value="1"/>
</dbReference>
<evidence type="ECO:0000256" key="7">
    <source>
        <dbReference type="ARBA" id="ARBA00058325"/>
    </source>
</evidence>
<sequence>MATRTVDLRSDTVTKPTEAMRAAMATADVDDDVFGADPTAVKLQSEVAKMMGKEAGLFVPSGTMGNLISVLVHCDVRGSEVILGNNSHIHIYENGGIATIGGVHPRPVKNNEDGTMDIDLIEDAIRDPRGELVYPTTRLICLENSHGNTGGRCLPVEYIDSVGELAKKHGLKLHIDGARIFNASVALGIPVDRLVQAADSVSVCLSKGIGAPVGSVIVGSETFITKARRLRKTLGGGMRQVGVICAAALVALQENLIKLEGDHKNAKVLAEGLNQIKGLRVNVAAVETNIIFFDIVEGSKISGEKLYKHLVERGVFVMLEGPSRMRIVLHHQISSSDVQYTLSCFQLSRGLEVPYSTSPSLCRRRQEMAPSPPTPSRLLEINLISAQDLFSASNNMKTYAVVWVQQENKCTTKVDQSGGTDPTWNQKFMFKVGKDDAVISVEVYAAAWDKDATIGYVNVPLNDIFDSPSAVTRTLALPISRPSGRSQGILNMEVSHKLTTTEDYNSGSIVNGSVVKGNSGSIVNGSSLCNSDVGPSASVVAAAIAKGLYKPQVPQQTQSKEATEITEWRKKEREKEMERKLSVESPAGSMVAPPYSKRITSKERKKKEGTKLFSCLGCEIAITCGGGDDGE</sequence>
<comment type="catalytic activity">
    <reaction evidence="6">
        <text>L-allo-threonine = acetaldehyde + glycine</text>
        <dbReference type="Rhea" id="RHEA:26209"/>
        <dbReference type="ChEBI" id="CHEBI:15343"/>
        <dbReference type="ChEBI" id="CHEBI:57305"/>
        <dbReference type="ChEBI" id="CHEBI:58585"/>
        <dbReference type="EC" id="4.1.2.48"/>
    </reaction>
    <physiologicalReaction direction="left-to-right" evidence="6">
        <dbReference type="Rhea" id="RHEA:26210"/>
    </physiologicalReaction>
</comment>
<dbReference type="InterPro" id="IPR015424">
    <property type="entry name" value="PyrdxlP-dep_Trfase"/>
</dbReference>
<dbReference type="GO" id="GO:0005829">
    <property type="term" value="C:cytosol"/>
    <property type="evidence" value="ECO:0007669"/>
    <property type="project" value="TreeGrafter"/>
</dbReference>
<dbReference type="Proteomes" id="UP000593561">
    <property type="component" value="Unassembled WGS sequence"/>
</dbReference>
<organism evidence="12 13">
    <name type="scientific">Gossypium davidsonii</name>
    <name type="common">Davidson's cotton</name>
    <name type="synonym">Gossypium klotzschianum subsp. davidsonii</name>
    <dbReference type="NCBI Taxonomy" id="34287"/>
    <lineage>
        <taxon>Eukaryota</taxon>
        <taxon>Viridiplantae</taxon>
        <taxon>Streptophyta</taxon>
        <taxon>Embryophyta</taxon>
        <taxon>Tracheophyta</taxon>
        <taxon>Spermatophyta</taxon>
        <taxon>Magnoliopsida</taxon>
        <taxon>eudicotyledons</taxon>
        <taxon>Gunneridae</taxon>
        <taxon>Pentapetalae</taxon>
        <taxon>rosids</taxon>
        <taxon>malvids</taxon>
        <taxon>Malvales</taxon>
        <taxon>Malvaceae</taxon>
        <taxon>Malvoideae</taxon>
        <taxon>Gossypium</taxon>
    </lineage>
</organism>
<keyword evidence="4" id="KW-0456">Lyase</keyword>
<dbReference type="SUPFAM" id="SSF49562">
    <property type="entry name" value="C2 domain (Calcium/lipid-binding domain, CaLB)"/>
    <property type="match status" value="1"/>
</dbReference>
<dbReference type="GO" id="GO:0006545">
    <property type="term" value="P:glycine biosynthetic process"/>
    <property type="evidence" value="ECO:0007669"/>
    <property type="project" value="TreeGrafter"/>
</dbReference>
<dbReference type="NCBIfam" id="NF041359">
    <property type="entry name" value="GntG_guanitoxin"/>
    <property type="match status" value="1"/>
</dbReference>
<protein>
    <recommendedName>
        <fullName evidence="9">low-specificity L-threonine aldolase</fullName>
        <ecNumber evidence="9">4.1.2.48</ecNumber>
    </recommendedName>
</protein>
<dbReference type="Pfam" id="PF01212">
    <property type="entry name" value="Beta_elim_lyase"/>
    <property type="match status" value="1"/>
</dbReference>
<name>A0A7J8RZX2_GOSDV</name>
<comment type="catalytic activity">
    <reaction evidence="5">
        <text>L-threonine = acetaldehyde + glycine</text>
        <dbReference type="Rhea" id="RHEA:19625"/>
        <dbReference type="ChEBI" id="CHEBI:15343"/>
        <dbReference type="ChEBI" id="CHEBI:57305"/>
        <dbReference type="ChEBI" id="CHEBI:57926"/>
        <dbReference type="EC" id="4.1.2.48"/>
    </reaction>
    <physiologicalReaction direction="left-to-right" evidence="5">
        <dbReference type="Rhea" id="RHEA:19626"/>
    </physiologicalReaction>
</comment>
<dbReference type="InterPro" id="IPR015421">
    <property type="entry name" value="PyrdxlP-dep_Trfase_major"/>
</dbReference>
<feature type="compositionally biased region" description="Basic and acidic residues" evidence="10">
    <location>
        <begin position="561"/>
        <end position="582"/>
    </location>
</feature>
<comment type="similarity">
    <text evidence="2">Belongs to the threonine aldolase family.</text>
</comment>
<comment type="cofactor">
    <cofactor evidence="1">
        <name>pyridoxal 5'-phosphate</name>
        <dbReference type="ChEBI" id="CHEBI:597326"/>
    </cofactor>
</comment>
<evidence type="ECO:0000256" key="10">
    <source>
        <dbReference type="SAM" id="MobiDB-lite"/>
    </source>
</evidence>
<dbReference type="EC" id="4.1.2.48" evidence="9"/>
<dbReference type="PANTHER" id="PTHR48097:SF9">
    <property type="entry name" value="L-THREONINE ALDOLASE"/>
    <property type="match status" value="1"/>
</dbReference>
<feature type="domain" description="C2" evidence="11">
    <location>
        <begin position="360"/>
        <end position="475"/>
    </location>
</feature>
<evidence type="ECO:0000256" key="1">
    <source>
        <dbReference type="ARBA" id="ARBA00001933"/>
    </source>
</evidence>
<dbReference type="Pfam" id="PF00168">
    <property type="entry name" value="C2"/>
    <property type="match status" value="1"/>
</dbReference>
<feature type="region of interest" description="Disordered" evidence="10">
    <location>
        <begin position="555"/>
        <end position="603"/>
    </location>
</feature>
<dbReference type="Gene3D" id="3.40.640.10">
    <property type="entry name" value="Type I PLP-dependent aspartate aminotransferase-like (Major domain)"/>
    <property type="match status" value="1"/>
</dbReference>
<dbReference type="GO" id="GO:0006567">
    <property type="term" value="P:L-threonine catabolic process"/>
    <property type="evidence" value="ECO:0007669"/>
    <property type="project" value="TreeGrafter"/>
</dbReference>
<dbReference type="CDD" id="cd04051">
    <property type="entry name" value="C2_SRC2_like"/>
    <property type="match status" value="1"/>
</dbReference>
<dbReference type="PROSITE" id="PS50004">
    <property type="entry name" value="C2"/>
    <property type="match status" value="1"/>
</dbReference>
<evidence type="ECO:0000256" key="4">
    <source>
        <dbReference type="ARBA" id="ARBA00023239"/>
    </source>
</evidence>
<dbReference type="InterPro" id="IPR035892">
    <property type="entry name" value="C2_domain_sf"/>
</dbReference>
<dbReference type="InterPro" id="IPR015422">
    <property type="entry name" value="PyrdxlP-dep_Trfase_small"/>
</dbReference>
<evidence type="ECO:0000256" key="8">
    <source>
        <dbReference type="ARBA" id="ARBA00060555"/>
    </source>
</evidence>
<evidence type="ECO:0000256" key="5">
    <source>
        <dbReference type="ARBA" id="ARBA00051558"/>
    </source>
</evidence>
<dbReference type="CDD" id="cd06502">
    <property type="entry name" value="TA_like"/>
    <property type="match status" value="1"/>
</dbReference>
<comment type="function">
    <text evidence="7">Threonine aldolase involved in threonine degradation to glycine. May play a role in the removal of L-allo-threonine.</text>
</comment>
<dbReference type="PANTHER" id="PTHR48097">
    <property type="entry name" value="L-THREONINE ALDOLASE-RELATED"/>
    <property type="match status" value="1"/>
</dbReference>
<proteinExistence type="inferred from homology"/>
<dbReference type="AlphaFoldDB" id="A0A7J8RZX2"/>
<gene>
    <name evidence="12" type="ORF">Godav_028542</name>
</gene>
<feature type="non-terminal residue" evidence="12">
    <location>
        <position position="631"/>
    </location>
</feature>
<accession>A0A7J8RZX2</accession>
<dbReference type="NCBIfam" id="NF007825">
    <property type="entry name" value="PRK10534.1"/>
    <property type="match status" value="1"/>
</dbReference>
<dbReference type="InterPro" id="IPR001597">
    <property type="entry name" value="ArAA_b-elim_lyase/Thr_aldolase"/>
</dbReference>
<dbReference type="InterPro" id="IPR023603">
    <property type="entry name" value="Low_specificity_L-TA-like"/>
</dbReference>
<keyword evidence="13" id="KW-1185">Reference proteome</keyword>
<dbReference type="SUPFAM" id="SSF53383">
    <property type="entry name" value="PLP-dependent transferases"/>
    <property type="match status" value="1"/>
</dbReference>
<evidence type="ECO:0000256" key="3">
    <source>
        <dbReference type="ARBA" id="ARBA00022898"/>
    </source>
</evidence>
<comment type="caution">
    <text evidence="12">The sequence shown here is derived from an EMBL/GenBank/DDBJ whole genome shotgun (WGS) entry which is preliminary data.</text>
</comment>
<dbReference type="SMART" id="SM00239">
    <property type="entry name" value="C2"/>
    <property type="match status" value="1"/>
</dbReference>
<dbReference type="EMBL" id="JABFAC010000007">
    <property type="protein sequence ID" value="MBA0619354.1"/>
    <property type="molecule type" value="Genomic_DNA"/>
</dbReference>
<dbReference type="GO" id="GO:0006952">
    <property type="term" value="P:defense response"/>
    <property type="evidence" value="ECO:0007669"/>
    <property type="project" value="InterPro"/>
</dbReference>
<dbReference type="Gene3D" id="2.60.40.150">
    <property type="entry name" value="C2 domain"/>
    <property type="match status" value="1"/>
</dbReference>
<evidence type="ECO:0000256" key="6">
    <source>
        <dbReference type="ARBA" id="ARBA00052637"/>
    </source>
</evidence>
<dbReference type="FunFam" id="3.90.1150.10:FF:000041">
    <property type="entry name" value="Low-specificity L-threonine aldolase"/>
    <property type="match status" value="1"/>
</dbReference>
<keyword evidence="3" id="KW-0663">Pyridoxal phosphate</keyword>
<dbReference type="InterPro" id="IPR044750">
    <property type="entry name" value="C2_SRC2/BAP"/>
</dbReference>
<dbReference type="Gene3D" id="3.90.1150.10">
    <property type="entry name" value="Aspartate Aminotransferase, domain 1"/>
    <property type="match status" value="1"/>
</dbReference>
<reference evidence="12 13" key="1">
    <citation type="journal article" date="2019" name="Genome Biol. Evol.">
        <title>Insights into the evolution of the New World diploid cottons (Gossypium, subgenus Houzingenia) based on genome sequencing.</title>
        <authorList>
            <person name="Grover C.E."/>
            <person name="Arick M.A. 2nd"/>
            <person name="Thrash A."/>
            <person name="Conover J.L."/>
            <person name="Sanders W.S."/>
            <person name="Peterson D.G."/>
            <person name="Frelichowski J.E."/>
            <person name="Scheffler J.A."/>
            <person name="Scheffler B.E."/>
            <person name="Wendel J.F."/>
        </authorList>
    </citation>
    <scope>NUCLEOTIDE SEQUENCE [LARGE SCALE GENOMIC DNA]</scope>
    <source>
        <strain evidence="12">27</strain>
        <tissue evidence="12">Leaf</tissue>
    </source>
</reference>
<evidence type="ECO:0000313" key="12">
    <source>
        <dbReference type="EMBL" id="MBA0619354.1"/>
    </source>
</evidence>
<evidence type="ECO:0000313" key="13">
    <source>
        <dbReference type="Proteomes" id="UP000593561"/>
    </source>
</evidence>
<comment type="pathway">
    <text evidence="8">Amino-acid degradation; L-threonine degradation via aldolase pathway; acetaldehyde and glycine from L-threonine: step 1/1.</text>
</comment>